<dbReference type="Gene3D" id="3.30.565.10">
    <property type="entry name" value="Histidine kinase-like ATPase, C-terminal domain"/>
    <property type="match status" value="1"/>
</dbReference>
<dbReference type="SUPFAM" id="SSF55874">
    <property type="entry name" value="ATPase domain of HSP90 chaperone/DNA topoisomerase II/histidine kinase"/>
    <property type="match status" value="1"/>
</dbReference>
<protein>
    <recommendedName>
        <fullName evidence="8">Protein-serine/threonine kinase</fullName>
        <ecNumber evidence="8">2.7.11.-</ecNumber>
    </recommendedName>
</protein>
<dbReference type="InParanoid" id="A0A024FWH6"/>
<dbReference type="Proteomes" id="UP000053237">
    <property type="component" value="Unassembled WGS sequence"/>
</dbReference>
<keyword evidence="6 8" id="KW-0496">Mitochondrion</keyword>
<dbReference type="Gene3D" id="1.20.140.20">
    <property type="entry name" value="Alpha-ketoacid/pyruvate dehydrogenase kinase, N-terminal domain"/>
    <property type="match status" value="1"/>
</dbReference>
<dbReference type="PANTHER" id="PTHR11947">
    <property type="entry name" value="PYRUVATE DEHYDROGENASE KINASE"/>
    <property type="match status" value="1"/>
</dbReference>
<dbReference type="InterPro" id="IPR018955">
    <property type="entry name" value="BCDHK/PDK_N"/>
</dbReference>
<proteinExistence type="inferred from homology"/>
<dbReference type="GO" id="GO:0010906">
    <property type="term" value="P:regulation of glucose metabolic process"/>
    <property type="evidence" value="ECO:0007669"/>
    <property type="project" value="TreeGrafter"/>
</dbReference>
<sequence>MTSKLLAEVYRLHHIPLPPITLETLLQRGPLRPPAVRIIDWQQNERKYEEWKVENAPAILQSAQRLHREVPIRLARRIVELENLPLELLAMPNVGKIRSHMLTSFEKMIQSDEIRTLEDEATFMEMHRRIRRDHRTVHADLAAAVQAMEKDPCPSDILDEFYDSRIGIRMLLDQHVASTKPVLGYSGLVADSCGPLKIAEDLIDRVTPLWRSQLASVHPNNRGEPNKHLILPEIKLLGDKHATYRYIPQHIEIILLEVVKNAVMNSMNAWTKSSNLQKLSTPPPVEIQFAGGKHAICIKVSDTGGGMTREEANALLSYNRPKATHIALKSRDHIHQYDPVAADLEHRASGLAFFESFGLRVASRYARYFGGALTFMPMEKWGVDAYIYLNCLHQASKV</sequence>
<organism evidence="10 11">
    <name type="scientific">Albugo candida</name>
    <dbReference type="NCBI Taxonomy" id="65357"/>
    <lineage>
        <taxon>Eukaryota</taxon>
        <taxon>Sar</taxon>
        <taxon>Stramenopiles</taxon>
        <taxon>Oomycota</taxon>
        <taxon>Peronosporomycetes</taxon>
        <taxon>Albuginales</taxon>
        <taxon>Albuginaceae</taxon>
        <taxon>Albugo</taxon>
    </lineage>
</organism>
<dbReference type="PANTHER" id="PTHR11947:SF3">
    <property type="entry name" value="[PYRUVATE DEHYDROGENASE (ACETYL-TRANSFERRING)] KINASE, MITOCHONDRIAL"/>
    <property type="match status" value="1"/>
</dbReference>
<evidence type="ECO:0000313" key="10">
    <source>
        <dbReference type="EMBL" id="CCI11503.1"/>
    </source>
</evidence>
<keyword evidence="3 8" id="KW-0547">Nucleotide-binding</keyword>
<evidence type="ECO:0000256" key="8">
    <source>
        <dbReference type="RuleBase" id="RU366032"/>
    </source>
</evidence>
<dbReference type="InterPro" id="IPR036890">
    <property type="entry name" value="HATPase_C_sf"/>
</dbReference>
<keyword evidence="5 8" id="KW-0067">ATP-binding</keyword>
<dbReference type="Pfam" id="PF10436">
    <property type="entry name" value="BCDHK_Adom3"/>
    <property type="match status" value="1"/>
</dbReference>
<evidence type="ECO:0000256" key="6">
    <source>
        <dbReference type="ARBA" id="ARBA00023128"/>
    </source>
</evidence>
<evidence type="ECO:0000256" key="1">
    <source>
        <dbReference type="ARBA" id="ARBA00006155"/>
    </source>
</evidence>
<keyword evidence="2 8" id="KW-0808">Transferase</keyword>
<keyword evidence="11" id="KW-1185">Reference proteome</keyword>
<dbReference type="STRING" id="65357.A0A024FWH6"/>
<name>A0A024FWH6_9STRA</name>
<feature type="domain" description="Branched-chain alpha-ketoacid dehydrogenase kinase/Pyruvate dehydrogenase kinase N-terminal" evidence="9">
    <location>
        <begin position="56"/>
        <end position="180"/>
    </location>
</feature>
<gene>
    <name evidence="10" type="ORF">BN9_130390</name>
</gene>
<evidence type="ECO:0000256" key="4">
    <source>
        <dbReference type="ARBA" id="ARBA00022777"/>
    </source>
</evidence>
<dbReference type="GO" id="GO:0005759">
    <property type="term" value="C:mitochondrial matrix"/>
    <property type="evidence" value="ECO:0007669"/>
    <property type="project" value="UniProtKB-SubCell"/>
</dbReference>
<reference evidence="10 11" key="1">
    <citation type="submission" date="2012-05" db="EMBL/GenBank/DDBJ databases">
        <title>Recombination and specialization in a pathogen metapopulation.</title>
        <authorList>
            <person name="Gardiner A."/>
            <person name="Kemen E."/>
            <person name="Schultz-Larsen T."/>
            <person name="MacLean D."/>
            <person name="Van Oosterhout C."/>
            <person name="Jones J.D.G."/>
        </authorList>
    </citation>
    <scope>NUCLEOTIDE SEQUENCE [LARGE SCALE GENOMIC DNA]</scope>
    <source>
        <strain evidence="10 11">Ac Nc2</strain>
    </source>
</reference>
<dbReference type="EC" id="2.7.11.-" evidence="8"/>
<dbReference type="EMBL" id="CAIX01001130">
    <property type="protein sequence ID" value="CCI11503.1"/>
    <property type="molecule type" value="Genomic_DNA"/>
</dbReference>
<dbReference type="SUPFAM" id="SSF69012">
    <property type="entry name" value="alpha-ketoacid dehydrogenase kinase, N-terminal domain"/>
    <property type="match status" value="1"/>
</dbReference>
<evidence type="ECO:0000313" key="11">
    <source>
        <dbReference type="Proteomes" id="UP000053237"/>
    </source>
</evidence>
<keyword evidence="4 8" id="KW-0418">Kinase</keyword>
<dbReference type="InterPro" id="IPR039028">
    <property type="entry name" value="BCKD/PDK"/>
</dbReference>
<dbReference type="OrthoDB" id="3264224at2759"/>
<evidence type="ECO:0000259" key="9">
    <source>
        <dbReference type="Pfam" id="PF10436"/>
    </source>
</evidence>
<evidence type="ECO:0000256" key="3">
    <source>
        <dbReference type="ARBA" id="ARBA00022741"/>
    </source>
</evidence>
<dbReference type="GO" id="GO:0004740">
    <property type="term" value="F:pyruvate dehydrogenase (acetyl-transferring) kinase activity"/>
    <property type="evidence" value="ECO:0007669"/>
    <property type="project" value="UniProtKB-EC"/>
</dbReference>
<comment type="similarity">
    <text evidence="1 8">Belongs to the PDK/BCKDK protein kinase family.</text>
</comment>
<comment type="caution">
    <text evidence="10">The sequence shown here is derived from an EMBL/GenBank/DDBJ whole genome shotgun (WGS) entry which is preliminary data.</text>
</comment>
<evidence type="ECO:0000256" key="5">
    <source>
        <dbReference type="ARBA" id="ARBA00022840"/>
    </source>
</evidence>
<dbReference type="InterPro" id="IPR036784">
    <property type="entry name" value="AK/P_DHK_N_sf"/>
</dbReference>
<dbReference type="AlphaFoldDB" id="A0A024FWH6"/>
<dbReference type="GO" id="GO:0005524">
    <property type="term" value="F:ATP binding"/>
    <property type="evidence" value="ECO:0007669"/>
    <property type="project" value="UniProtKB-UniRule"/>
</dbReference>
<evidence type="ECO:0000256" key="2">
    <source>
        <dbReference type="ARBA" id="ARBA00022679"/>
    </source>
</evidence>
<comment type="subcellular location">
    <subcellularLocation>
        <location evidence="8">Mitochondrion matrix</location>
    </subcellularLocation>
</comment>
<comment type="catalytic activity">
    <reaction evidence="7">
        <text>L-seryl-[pyruvate dehydrogenase E1 alpha subunit] + ATP = O-phospho-L-seryl-[pyruvate dehydrogenase E1 alpha subunit] + ADP + H(+)</text>
        <dbReference type="Rhea" id="RHEA:23052"/>
        <dbReference type="Rhea" id="RHEA-COMP:13689"/>
        <dbReference type="Rhea" id="RHEA-COMP:13690"/>
        <dbReference type="ChEBI" id="CHEBI:15378"/>
        <dbReference type="ChEBI" id="CHEBI:29999"/>
        <dbReference type="ChEBI" id="CHEBI:30616"/>
        <dbReference type="ChEBI" id="CHEBI:83421"/>
        <dbReference type="ChEBI" id="CHEBI:456216"/>
        <dbReference type="EC" id="2.7.11.2"/>
    </reaction>
</comment>
<evidence type="ECO:0000256" key="7">
    <source>
        <dbReference type="ARBA" id="ARBA00048201"/>
    </source>
</evidence>
<accession>A0A024FWH6</accession>